<dbReference type="GO" id="GO:0003677">
    <property type="term" value="F:DNA binding"/>
    <property type="evidence" value="ECO:0007669"/>
    <property type="project" value="UniProtKB-KW"/>
</dbReference>
<protein>
    <submittedName>
        <fullName evidence="2">MmcQ/YjbR family DNA-binding protein</fullName>
    </submittedName>
</protein>
<dbReference type="SUPFAM" id="SSF142906">
    <property type="entry name" value="YjbR-like"/>
    <property type="match status" value="1"/>
</dbReference>
<dbReference type="Proteomes" id="UP001156498">
    <property type="component" value="Chromosome"/>
</dbReference>
<reference evidence="2 3" key="1">
    <citation type="journal article" date="2013" name="Int. J. Syst. Evol. Microbiol.">
        <title>Description of Streptomonospora sediminis sp. nov. and Streptomonospora nanhaiensis sp. nov., and reclassification of Nocardiopsis arabia Hozzein &amp; Goodfellow 2008 as Streptomonospora arabica comb. nov. and emended description of the genus Streptomonospora.</title>
        <authorList>
            <person name="Zhang D.F."/>
            <person name="Pan H.Q."/>
            <person name="He J."/>
            <person name="Zhang X.M."/>
            <person name="Zhang Y.G."/>
            <person name="Klenk H.P."/>
            <person name="Hu J.C."/>
            <person name="Li W.J."/>
        </authorList>
    </citation>
    <scope>NUCLEOTIDE SEQUENCE [LARGE SCALE GENOMIC DNA]</scope>
    <source>
        <strain evidence="2 3">12A09</strain>
    </source>
</reference>
<keyword evidence="3" id="KW-1185">Reference proteome</keyword>
<dbReference type="InterPro" id="IPR038056">
    <property type="entry name" value="YjbR-like_sf"/>
</dbReference>
<sequence>MSITGEQLQQTARSAARDLPGTDQGRPFVDKLDVYKVAGKVFLIVTDDPDERIVTVKVEPDHGRSLRRRYPSITPGRYLDKKHWPSVGAGEEITEHMIRDLVDHSYELVLDSVPRARRPRAGGEGRRKG</sequence>
<dbReference type="Pfam" id="PF04237">
    <property type="entry name" value="YjbR"/>
    <property type="match status" value="1"/>
</dbReference>
<dbReference type="PANTHER" id="PTHR35145">
    <property type="entry name" value="CYTOPLASMIC PROTEIN-RELATED"/>
    <property type="match status" value="1"/>
</dbReference>
<dbReference type="PANTHER" id="PTHR35145:SF1">
    <property type="entry name" value="CYTOPLASMIC PROTEIN"/>
    <property type="match status" value="1"/>
</dbReference>
<accession>A0ABY6YFU4</accession>
<dbReference type="InterPro" id="IPR007351">
    <property type="entry name" value="YjbR"/>
</dbReference>
<gene>
    <name evidence="2" type="ORF">OUQ99_17920</name>
</gene>
<dbReference type="RefSeq" id="WP_267944912.1">
    <property type="nucleotide sequence ID" value="NZ_CP113264.1"/>
</dbReference>
<evidence type="ECO:0000256" key="1">
    <source>
        <dbReference type="SAM" id="MobiDB-lite"/>
    </source>
</evidence>
<name>A0ABY6YFU4_9ACTN</name>
<evidence type="ECO:0000313" key="3">
    <source>
        <dbReference type="Proteomes" id="UP001156498"/>
    </source>
</evidence>
<organism evidence="2 3">
    <name type="scientific">Streptomonospora nanhaiensis</name>
    <dbReference type="NCBI Taxonomy" id="1323731"/>
    <lineage>
        <taxon>Bacteria</taxon>
        <taxon>Bacillati</taxon>
        <taxon>Actinomycetota</taxon>
        <taxon>Actinomycetes</taxon>
        <taxon>Streptosporangiales</taxon>
        <taxon>Nocardiopsidaceae</taxon>
        <taxon>Streptomonospora</taxon>
    </lineage>
</organism>
<proteinExistence type="predicted"/>
<feature type="region of interest" description="Disordered" evidence="1">
    <location>
        <begin position="1"/>
        <end position="27"/>
    </location>
</feature>
<dbReference type="InterPro" id="IPR058532">
    <property type="entry name" value="YjbR/MT2646/Rv2570-like"/>
</dbReference>
<dbReference type="Gene3D" id="3.90.1150.30">
    <property type="match status" value="1"/>
</dbReference>
<keyword evidence="2" id="KW-0238">DNA-binding</keyword>
<dbReference type="EMBL" id="CP113264">
    <property type="protein sequence ID" value="WAE71109.1"/>
    <property type="molecule type" value="Genomic_DNA"/>
</dbReference>
<evidence type="ECO:0000313" key="2">
    <source>
        <dbReference type="EMBL" id="WAE71109.1"/>
    </source>
</evidence>
<feature type="compositionally biased region" description="Polar residues" evidence="1">
    <location>
        <begin position="1"/>
        <end position="13"/>
    </location>
</feature>